<accession>A0A4Z0KLF2</accession>
<dbReference type="Pfam" id="PF00781">
    <property type="entry name" value="DAGK_cat"/>
    <property type="match status" value="1"/>
</dbReference>
<reference evidence="2 3" key="1">
    <citation type="submission" date="2018-10" db="EMBL/GenBank/DDBJ databases">
        <title>Brevibacterium genomes from Austrain hard cheese rinds.</title>
        <authorList>
            <person name="Anast J.M."/>
            <person name="Dzieciol M."/>
            <person name="Schultz D.L."/>
            <person name="Mann E."/>
            <person name="Wagner M."/>
            <person name="Schmitz-Esser S."/>
        </authorList>
    </citation>
    <scope>NUCLEOTIDE SEQUENCE [LARGE SCALE GENOMIC DNA]</scope>
    <source>
        <strain evidence="2 3">L261</strain>
    </source>
</reference>
<comment type="caution">
    <text evidence="2">The sequence shown here is derived from an EMBL/GenBank/DDBJ whole genome shotgun (WGS) entry which is preliminary data.</text>
</comment>
<evidence type="ECO:0000313" key="2">
    <source>
        <dbReference type="EMBL" id="TGD39069.1"/>
    </source>
</evidence>
<evidence type="ECO:0000313" key="3">
    <source>
        <dbReference type="Proteomes" id="UP000297736"/>
    </source>
</evidence>
<gene>
    <name evidence="2" type="ORF">EB834_08925</name>
</gene>
<name>A0A4Z0KLF2_BREAU</name>
<dbReference type="EMBL" id="RHFF01000007">
    <property type="protein sequence ID" value="TGD39069.1"/>
    <property type="molecule type" value="Genomic_DNA"/>
</dbReference>
<dbReference type="AlphaFoldDB" id="A0A4Z0KLF2"/>
<dbReference type="Gene3D" id="3.40.50.10330">
    <property type="entry name" value="Probable inorganic polyphosphate/atp-NAD kinase, domain 1"/>
    <property type="match status" value="1"/>
</dbReference>
<organism evidence="2 3">
    <name type="scientific">Brevibacterium aurantiacum</name>
    <dbReference type="NCBI Taxonomy" id="273384"/>
    <lineage>
        <taxon>Bacteria</taxon>
        <taxon>Bacillati</taxon>
        <taxon>Actinomycetota</taxon>
        <taxon>Actinomycetes</taxon>
        <taxon>Micrococcales</taxon>
        <taxon>Brevibacteriaceae</taxon>
        <taxon>Brevibacterium</taxon>
    </lineage>
</organism>
<dbReference type="Gene3D" id="2.60.200.40">
    <property type="match status" value="1"/>
</dbReference>
<feature type="domain" description="DAGKc" evidence="1">
    <location>
        <begin position="4"/>
        <end position="134"/>
    </location>
</feature>
<evidence type="ECO:0000259" key="1">
    <source>
        <dbReference type="PROSITE" id="PS50146"/>
    </source>
</evidence>
<dbReference type="InterPro" id="IPR016064">
    <property type="entry name" value="NAD/diacylglycerol_kinase_sf"/>
</dbReference>
<dbReference type="Proteomes" id="UP000297736">
    <property type="component" value="Unassembled WGS sequence"/>
</dbReference>
<dbReference type="InterPro" id="IPR017438">
    <property type="entry name" value="ATP-NAD_kinase_N"/>
</dbReference>
<dbReference type="GO" id="GO:0016301">
    <property type="term" value="F:kinase activity"/>
    <property type="evidence" value="ECO:0007669"/>
    <property type="project" value="InterPro"/>
</dbReference>
<dbReference type="InterPro" id="IPR001206">
    <property type="entry name" value="Diacylglycerol_kinase_cat_dom"/>
</dbReference>
<dbReference type="RefSeq" id="WP_135447211.1">
    <property type="nucleotide sequence ID" value="NZ_JBQDDQ010000004.1"/>
</dbReference>
<sequence>MVTDDLVNVGIIVNPKHARTTRAYADLVRRLRAQRIRYRSSSTTPQRSGAWQAGELIGWGADIVIILGGDGTIRAAAPVLAAAETPVMLVPTGTANVLSRHVGIRSHRHAIATCVSHAITACASRAIAACAQPGSTREIGVPINDVEFLDVDGHWQRSHFICLAGLGGDARAVAEHGRAPGLLGYALGGVRALFAPSMDARIDAPTAGVPDTNGAPSPRWSIMASKVARPAGPIPVFPHARIDADDFSFLSVGPLAEEPGDRLGDWARIAAACLQGRPGAPATMNYRTGRELTIGLDSPEPAHLDGDPIGDCLGMRISAGTTRLRVLVPEAED</sequence>
<dbReference type="PROSITE" id="PS50146">
    <property type="entry name" value="DAGK"/>
    <property type="match status" value="1"/>
</dbReference>
<proteinExistence type="predicted"/>
<dbReference type="SUPFAM" id="SSF111331">
    <property type="entry name" value="NAD kinase/diacylglycerol kinase-like"/>
    <property type="match status" value="1"/>
</dbReference>
<protein>
    <recommendedName>
        <fullName evidence="1">DAGKc domain-containing protein</fullName>
    </recommendedName>
</protein>